<evidence type="ECO:0000313" key="3">
    <source>
        <dbReference type="Proteomes" id="UP000198892"/>
    </source>
</evidence>
<protein>
    <submittedName>
        <fullName evidence="2">Negative regulator of sigma-B (Phosphoserine phosphatase)</fullName>
    </submittedName>
</protein>
<organism evidence="2 3">
    <name type="scientific">Salibacterium halotolerans</name>
    <dbReference type="NCBI Taxonomy" id="1884432"/>
    <lineage>
        <taxon>Bacteria</taxon>
        <taxon>Bacillati</taxon>
        <taxon>Bacillota</taxon>
        <taxon>Bacilli</taxon>
        <taxon>Bacillales</taxon>
        <taxon>Bacillaceae</taxon>
    </lineage>
</organism>
<dbReference type="Proteomes" id="UP000198892">
    <property type="component" value="Unassembled WGS sequence"/>
</dbReference>
<feature type="domain" description="PPM-type phosphatase" evidence="1">
    <location>
        <begin position="8"/>
        <end position="200"/>
    </location>
</feature>
<dbReference type="Pfam" id="PF07228">
    <property type="entry name" value="SpoIIE"/>
    <property type="match status" value="1"/>
</dbReference>
<sequence>MMIENQTHAKVEIAAFQQEKEGANCCGDDYVTVETDSYFLCALADGLGSGEPAYRSSSVAMDMVRKYHDQSIETMLHQCNRALFHERGVVITILKVDFAFNEIIYGNIGNVETYLFNQDGVMNRPMPMSGYLSGRPFKYRMQQYPIEQGTHFVMHSDGIKFSKSDREKMKHAGSPRTPIQYFAEKAQEQNDDITVVVGHIT</sequence>
<accession>A0A1I5XFQ3</accession>
<dbReference type="PANTHER" id="PTHR35801:SF1">
    <property type="entry name" value="PHOSPHOSERINE PHOSPHATASE RSBX"/>
    <property type="match status" value="1"/>
</dbReference>
<keyword evidence="3" id="KW-1185">Reference proteome</keyword>
<dbReference type="PANTHER" id="PTHR35801">
    <property type="entry name" value="PHOSPHOSERINE PHOSPHATASE RSBX"/>
    <property type="match status" value="1"/>
</dbReference>
<reference evidence="3" key="1">
    <citation type="submission" date="2016-10" db="EMBL/GenBank/DDBJ databases">
        <authorList>
            <person name="Varghese N."/>
            <person name="Submissions S."/>
        </authorList>
    </citation>
    <scope>NUCLEOTIDE SEQUENCE [LARGE SCALE GENOMIC DNA]</scope>
    <source>
        <strain evidence="3">S7</strain>
    </source>
</reference>
<dbReference type="STRING" id="1884432.SAMN05518683_12737"/>
<dbReference type="InterPro" id="IPR039248">
    <property type="entry name" value="Ptase_RsbX"/>
</dbReference>
<name>A0A1I5XFQ3_9BACI</name>
<dbReference type="InterPro" id="IPR001932">
    <property type="entry name" value="PPM-type_phosphatase-like_dom"/>
</dbReference>
<dbReference type="OrthoDB" id="1090916at2"/>
<evidence type="ECO:0000259" key="1">
    <source>
        <dbReference type="SMART" id="SM00331"/>
    </source>
</evidence>
<dbReference type="InterPro" id="IPR036457">
    <property type="entry name" value="PPM-type-like_dom_sf"/>
</dbReference>
<dbReference type="Gene3D" id="3.60.40.10">
    <property type="entry name" value="PPM-type phosphatase domain"/>
    <property type="match status" value="1"/>
</dbReference>
<evidence type="ECO:0000313" key="2">
    <source>
        <dbReference type="EMBL" id="SFQ30789.1"/>
    </source>
</evidence>
<dbReference type="SUPFAM" id="SSF81606">
    <property type="entry name" value="PP2C-like"/>
    <property type="match status" value="1"/>
</dbReference>
<dbReference type="AlphaFoldDB" id="A0A1I5XFQ3"/>
<dbReference type="EMBL" id="FOXD01000027">
    <property type="protein sequence ID" value="SFQ30789.1"/>
    <property type="molecule type" value="Genomic_DNA"/>
</dbReference>
<dbReference type="SMART" id="SM00331">
    <property type="entry name" value="PP2C_SIG"/>
    <property type="match status" value="1"/>
</dbReference>
<gene>
    <name evidence="2" type="ORF">SAMN05518683_12737</name>
</gene>
<proteinExistence type="predicted"/>